<dbReference type="Proteomes" id="UP001484097">
    <property type="component" value="Unassembled WGS sequence"/>
</dbReference>
<dbReference type="NCBIfam" id="TIGR03181">
    <property type="entry name" value="PDH_E1_alph_x"/>
    <property type="match status" value="1"/>
</dbReference>
<evidence type="ECO:0000256" key="2">
    <source>
        <dbReference type="ARBA" id="ARBA00023002"/>
    </source>
</evidence>
<reference evidence="5 6" key="1">
    <citation type="submission" date="2024-05" db="EMBL/GenBank/DDBJ databases">
        <authorList>
            <person name="Yi C."/>
        </authorList>
    </citation>
    <scope>NUCLEOTIDE SEQUENCE [LARGE SCALE GENOMIC DNA]</scope>
    <source>
        <strain evidence="5 6">XS13</strain>
    </source>
</reference>
<dbReference type="Pfam" id="PF00676">
    <property type="entry name" value="E1_dh"/>
    <property type="match status" value="1"/>
</dbReference>
<dbReference type="PANTHER" id="PTHR43380">
    <property type="entry name" value="2-OXOISOVALERATE DEHYDROGENASE SUBUNIT ALPHA, MITOCHONDRIAL"/>
    <property type="match status" value="1"/>
</dbReference>
<dbReference type="SUPFAM" id="SSF52518">
    <property type="entry name" value="Thiamin diphosphate-binding fold (THDP-binding)"/>
    <property type="match status" value="1"/>
</dbReference>
<evidence type="ECO:0000256" key="1">
    <source>
        <dbReference type="ARBA" id="ARBA00001964"/>
    </source>
</evidence>
<protein>
    <submittedName>
        <fullName evidence="5">Pyruvate dehydrogenase (Acetyl-transferring) E1 component subunit alpha</fullName>
    </submittedName>
</protein>
<keyword evidence="2" id="KW-0560">Oxidoreductase</keyword>
<proteinExistence type="predicted"/>
<evidence type="ECO:0000256" key="3">
    <source>
        <dbReference type="ARBA" id="ARBA00023052"/>
    </source>
</evidence>
<gene>
    <name evidence="5" type="primary">pdhA</name>
    <name evidence="5" type="ORF">ABDK96_03645</name>
</gene>
<organism evidence="5 6">
    <name type="scientific">Citricoccus nitrophenolicus</name>
    <dbReference type="NCBI Taxonomy" id="863575"/>
    <lineage>
        <taxon>Bacteria</taxon>
        <taxon>Bacillati</taxon>
        <taxon>Actinomycetota</taxon>
        <taxon>Actinomycetes</taxon>
        <taxon>Micrococcales</taxon>
        <taxon>Micrococcaceae</taxon>
        <taxon>Citricoccus</taxon>
    </lineage>
</organism>
<name>A0ABV0IF47_9MICC</name>
<accession>A0ABV0IF47</accession>
<evidence type="ECO:0000313" key="6">
    <source>
        <dbReference type="Proteomes" id="UP001484097"/>
    </source>
</evidence>
<keyword evidence="5" id="KW-0670">Pyruvate</keyword>
<dbReference type="EMBL" id="JBDXMX010000001">
    <property type="protein sequence ID" value="MEO9246769.1"/>
    <property type="molecule type" value="Genomic_DNA"/>
</dbReference>
<dbReference type="PANTHER" id="PTHR43380:SF1">
    <property type="entry name" value="2-OXOISOVALERATE DEHYDROGENASE SUBUNIT ALPHA, MITOCHONDRIAL"/>
    <property type="match status" value="1"/>
</dbReference>
<evidence type="ECO:0000313" key="5">
    <source>
        <dbReference type="EMBL" id="MEO9246769.1"/>
    </source>
</evidence>
<feature type="domain" description="Dehydrogenase E1 component" evidence="4">
    <location>
        <begin position="55"/>
        <end position="308"/>
    </location>
</feature>
<sequence length="380" mass="41566">MGSTSLIPPSTGMHHIPEPDLLQVLSPEGQRRADADLDPWLTDVTPGMLAALHRDMTLIRRIDTECTHLQRQGELALWPPLLGQEAAQVGSALAMEAEDYVFPSYRENGVAYLRGIDPLGLVRLWRGSTYAGWTPADHNVAAQQIIIGAQALHAVGYAMGITRDGADAAAISYFGDGATSQGDVNEAMVFAASFHAPVVFFCQNNQWAISEPVGLQAKRHIADRPWGFGIPAMRVDGNDVLAVLAATRRALERARNGGGPTFIEAVTYRMGPHTTADDPTRYRDSDEVEAWRAKDPIDRLEKHLEELGEDLEAVRAAATTAADALAAELRAGVAALQEPEPSELFDHVYAEPHHELERQREHYRLYLEQFDGPQLAAGAR</sequence>
<dbReference type="CDD" id="cd02000">
    <property type="entry name" value="TPP_E1_PDC_ADC_BCADC"/>
    <property type="match status" value="1"/>
</dbReference>
<keyword evidence="3" id="KW-0786">Thiamine pyrophosphate</keyword>
<keyword evidence="6" id="KW-1185">Reference proteome</keyword>
<comment type="caution">
    <text evidence="5">The sequence shown here is derived from an EMBL/GenBank/DDBJ whole genome shotgun (WGS) entry which is preliminary data.</text>
</comment>
<comment type="cofactor">
    <cofactor evidence="1">
        <name>thiamine diphosphate</name>
        <dbReference type="ChEBI" id="CHEBI:58937"/>
    </cofactor>
</comment>
<dbReference type="InterPro" id="IPR050771">
    <property type="entry name" value="Alpha-ketoacid_DH_E1_comp"/>
</dbReference>
<dbReference type="InterPro" id="IPR017596">
    <property type="entry name" value="PdhA/BkdA"/>
</dbReference>
<dbReference type="RefSeq" id="WP_347919012.1">
    <property type="nucleotide sequence ID" value="NZ_JBDXMX010000001.1"/>
</dbReference>
<dbReference type="InterPro" id="IPR029061">
    <property type="entry name" value="THDP-binding"/>
</dbReference>
<evidence type="ECO:0000259" key="4">
    <source>
        <dbReference type="Pfam" id="PF00676"/>
    </source>
</evidence>
<dbReference type="InterPro" id="IPR001017">
    <property type="entry name" value="DH_E1"/>
</dbReference>
<dbReference type="Gene3D" id="3.40.50.970">
    <property type="match status" value="1"/>
</dbReference>